<dbReference type="EMBL" id="BDUF01000024">
    <property type="protein sequence ID" value="GAX89640.1"/>
    <property type="molecule type" value="Genomic_DNA"/>
</dbReference>
<keyword evidence="6" id="KW-0969">Cilium</keyword>
<dbReference type="RefSeq" id="WP_096181335.1">
    <property type="nucleotide sequence ID" value="NZ_BDUF01000024.1"/>
</dbReference>
<keyword evidence="6" id="KW-0282">Flagellum</keyword>
<comment type="caution">
    <text evidence="6">The sequence shown here is derived from an EMBL/GenBank/DDBJ whole genome shotgun (WGS) entry which is preliminary data.</text>
</comment>
<dbReference type="InterPro" id="IPR037925">
    <property type="entry name" value="FlgE/F/G-like"/>
</dbReference>
<feature type="domain" description="Flagellar basal-body/hook protein C-terminal" evidence="4">
    <location>
        <begin position="235"/>
        <end position="280"/>
    </location>
</feature>
<evidence type="ECO:0000256" key="1">
    <source>
        <dbReference type="ARBA" id="ARBA00009677"/>
    </source>
</evidence>
<evidence type="ECO:0000259" key="5">
    <source>
        <dbReference type="Pfam" id="PF22692"/>
    </source>
</evidence>
<accession>A0A292YME0</accession>
<dbReference type="AlphaFoldDB" id="A0A292YME0"/>
<feature type="domain" description="Flagellar basal body rod protein N-terminal" evidence="3">
    <location>
        <begin position="4"/>
        <end position="34"/>
    </location>
</feature>
<dbReference type="GO" id="GO:0071978">
    <property type="term" value="P:bacterial-type flagellum-dependent swarming motility"/>
    <property type="evidence" value="ECO:0007669"/>
    <property type="project" value="TreeGrafter"/>
</dbReference>
<dbReference type="InterPro" id="IPR020013">
    <property type="entry name" value="Flagellar_FlgE/F/G"/>
</dbReference>
<dbReference type="InterPro" id="IPR019776">
    <property type="entry name" value="Flagellar_basal_body_rod_CS"/>
</dbReference>
<dbReference type="PROSITE" id="PS00588">
    <property type="entry name" value="FLAGELLA_BB_ROD"/>
    <property type="match status" value="1"/>
</dbReference>
<dbReference type="SUPFAM" id="SSF117143">
    <property type="entry name" value="Flagellar hook protein flgE"/>
    <property type="match status" value="1"/>
</dbReference>
<dbReference type="InterPro" id="IPR012836">
    <property type="entry name" value="FlgF"/>
</dbReference>
<dbReference type="GO" id="GO:0030694">
    <property type="term" value="C:bacterial-type flagellum basal body, rod"/>
    <property type="evidence" value="ECO:0007669"/>
    <property type="project" value="InterPro"/>
</dbReference>
<keyword evidence="6" id="KW-0966">Cell projection</keyword>
<dbReference type="NCBIfam" id="TIGR02490">
    <property type="entry name" value="flgF"/>
    <property type="match status" value="1"/>
</dbReference>
<dbReference type="InterPro" id="IPR053967">
    <property type="entry name" value="LlgE_F_G-like_D1"/>
</dbReference>
<evidence type="ECO:0000313" key="7">
    <source>
        <dbReference type="Proteomes" id="UP000217785"/>
    </source>
</evidence>
<comment type="subcellular location">
    <subcellularLocation>
        <location evidence="2">Bacterial flagellum basal body</location>
    </subcellularLocation>
</comment>
<comment type="similarity">
    <text evidence="1 2">Belongs to the flagella basal body rod proteins family.</text>
</comment>
<evidence type="ECO:0000313" key="6">
    <source>
        <dbReference type="EMBL" id="GAX89640.1"/>
    </source>
</evidence>
<evidence type="ECO:0000256" key="2">
    <source>
        <dbReference type="RuleBase" id="RU362116"/>
    </source>
</evidence>
<dbReference type="Pfam" id="PF00460">
    <property type="entry name" value="Flg_bb_rod"/>
    <property type="match status" value="1"/>
</dbReference>
<reference evidence="7" key="1">
    <citation type="submission" date="2017-07" db="EMBL/GenBank/DDBJ databases">
        <title>Draft genome sequence of Effusibacillus lacus strain skLN1.</title>
        <authorList>
            <person name="Watanabe M."/>
            <person name="Kojima H."/>
            <person name="Fukui M."/>
        </authorList>
    </citation>
    <scope>NUCLEOTIDE SEQUENCE [LARGE SCALE GENOMIC DNA]</scope>
    <source>
        <strain evidence="7">skLN1</strain>
    </source>
</reference>
<dbReference type="PANTHER" id="PTHR30435">
    <property type="entry name" value="FLAGELLAR PROTEIN"/>
    <property type="match status" value="1"/>
</dbReference>
<evidence type="ECO:0000259" key="4">
    <source>
        <dbReference type="Pfam" id="PF06429"/>
    </source>
</evidence>
<dbReference type="PANTHER" id="PTHR30435:SF19">
    <property type="entry name" value="FLAGELLAR BASAL-BODY ROD PROTEIN FLGG"/>
    <property type="match status" value="1"/>
</dbReference>
<dbReference type="Proteomes" id="UP000217785">
    <property type="component" value="Unassembled WGS sequence"/>
</dbReference>
<keyword evidence="7" id="KW-1185">Reference proteome</keyword>
<dbReference type="InterPro" id="IPR001444">
    <property type="entry name" value="Flag_bb_rod_N"/>
</dbReference>
<dbReference type="OrthoDB" id="9804559at2"/>
<protein>
    <submittedName>
        <fullName evidence="6">Flagellar basal-body rod protein FlgG</fullName>
    </submittedName>
</protein>
<keyword evidence="2" id="KW-0975">Bacterial flagellum</keyword>
<dbReference type="Pfam" id="PF06429">
    <property type="entry name" value="Flg_bbr_C"/>
    <property type="match status" value="1"/>
</dbReference>
<name>A0A292YME0_9BACL</name>
<evidence type="ECO:0000259" key="3">
    <source>
        <dbReference type="Pfam" id="PF00460"/>
    </source>
</evidence>
<dbReference type="InterPro" id="IPR010930">
    <property type="entry name" value="Flg_bb/hook_C_dom"/>
</dbReference>
<feature type="domain" description="Flagellar hook protein FlgE/F/G-like D1" evidence="5">
    <location>
        <begin position="97"/>
        <end position="172"/>
    </location>
</feature>
<gene>
    <name evidence="6" type="ORF">EFBL_1264</name>
</gene>
<dbReference type="NCBIfam" id="TIGR03506">
    <property type="entry name" value="FlgEFG_subfam"/>
    <property type="match status" value="1"/>
</dbReference>
<dbReference type="Pfam" id="PF22692">
    <property type="entry name" value="LlgE_F_G_D1"/>
    <property type="match status" value="1"/>
</dbReference>
<proteinExistence type="inferred from homology"/>
<sequence>MRALYTSASGLSAQQTKLDVISNNIANINTAGFKAKNAQFEELLRSEFSQPDEFQFPDKGRRTDAGLRIGNGVYAVHLATLFQQGNIQQTGNMLDLAIEGSGFFTVGLPGTGANGEALTAYTRAGKFQVDAAGTIVTDAGYPVLNPDGEPIRIPKELQGRRLSIAPNGVITAEGEKGPVEVGAMNIVLPRNPESTLREVGDNLYVAADKAVYDPQKDSLNNLKDPEDRKRIGAIRQGALEMSNVELPQEMTELIQVQRAYQLNARSIQMTDTMMGLANNLRS</sequence>
<organism evidence="6 7">
    <name type="scientific">Effusibacillus lacus</name>
    <dbReference type="NCBI Taxonomy" id="1348429"/>
    <lineage>
        <taxon>Bacteria</taxon>
        <taxon>Bacillati</taxon>
        <taxon>Bacillota</taxon>
        <taxon>Bacilli</taxon>
        <taxon>Bacillales</taxon>
        <taxon>Alicyclobacillaceae</taxon>
        <taxon>Effusibacillus</taxon>
    </lineage>
</organism>